<organism evidence="1">
    <name type="scientific">candidate division WOR-3 bacterium</name>
    <dbReference type="NCBI Taxonomy" id="2052148"/>
    <lineage>
        <taxon>Bacteria</taxon>
        <taxon>Bacteria division WOR-3</taxon>
    </lineage>
</organism>
<accession>A0A7C6A874</accession>
<dbReference type="EMBL" id="DTLI01000042">
    <property type="protein sequence ID" value="HHS51591.1"/>
    <property type="molecule type" value="Genomic_DNA"/>
</dbReference>
<dbReference type="AlphaFoldDB" id="A0A7C6A874"/>
<sequence>MKIRKETEMKEELKSIETLEEVCDWGKMQIPGVFLFSSDGKKIDEIGRSDVNVGRYLRGRLFELKRKYNFYYIKPAYSSIEAFLFHCQLYHKYNCGIHPEPPQNQNWGCPILGCVWEERRKTHRVNSVFHKPAVIKI</sequence>
<name>A0A7C6A874_UNCW3</name>
<evidence type="ECO:0000313" key="1">
    <source>
        <dbReference type="EMBL" id="HHS51591.1"/>
    </source>
</evidence>
<protein>
    <submittedName>
        <fullName evidence="1">Uncharacterized protein</fullName>
    </submittedName>
</protein>
<comment type="caution">
    <text evidence="1">The sequence shown here is derived from an EMBL/GenBank/DDBJ whole genome shotgun (WGS) entry which is preliminary data.</text>
</comment>
<proteinExistence type="predicted"/>
<gene>
    <name evidence="1" type="ORF">ENW73_01820</name>
</gene>
<reference evidence="1" key="1">
    <citation type="journal article" date="2020" name="mSystems">
        <title>Genome- and Community-Level Interaction Insights into Carbon Utilization and Element Cycling Functions of Hydrothermarchaeota in Hydrothermal Sediment.</title>
        <authorList>
            <person name="Zhou Z."/>
            <person name="Liu Y."/>
            <person name="Xu W."/>
            <person name="Pan J."/>
            <person name="Luo Z.H."/>
            <person name="Li M."/>
        </authorList>
    </citation>
    <scope>NUCLEOTIDE SEQUENCE [LARGE SCALE GENOMIC DNA]</scope>
    <source>
        <strain evidence="1">SpSt-876</strain>
    </source>
</reference>